<keyword evidence="4" id="KW-0238">DNA-binding</keyword>
<sequence length="310" mass="33530">MSDLSRMLDVRSLLLFEAIFAEGSVSRAAGKLGLSQPTVSIGLARLREHFGDELFVRAAGGVVATPLAEQVIWPVRDALRAIEDVSGLRSTFDPATAQRTFRIAMTDASHIALMPKIYGQVHQVAPGIRLEATGIDQTLAGRLQSGEADLAIGLVQGLETGFYQQALYAQDWICLTGDTHHLGSQPMTLDDYQAGEHVAIKGGTGQGLLDRTIASGGIRRAVKLRLPGFLGLSAILNSTGLIATLPRHIGETLAEASGLRVHECPFEIEGFMVRQHWHARFHDDPANRWIRNVCTTLFSGRGGRPPGPRD</sequence>
<dbReference type="InterPro" id="IPR036390">
    <property type="entry name" value="WH_DNA-bd_sf"/>
</dbReference>
<organism evidence="7 8">
    <name type="scientific">Zhengella mangrovi</name>
    <dbReference type="NCBI Taxonomy" id="1982044"/>
    <lineage>
        <taxon>Bacteria</taxon>
        <taxon>Pseudomonadati</taxon>
        <taxon>Pseudomonadota</taxon>
        <taxon>Alphaproteobacteria</taxon>
        <taxon>Hyphomicrobiales</taxon>
        <taxon>Notoacmeibacteraceae</taxon>
        <taxon>Zhengella</taxon>
    </lineage>
</organism>
<dbReference type="InterPro" id="IPR000847">
    <property type="entry name" value="LysR_HTH_N"/>
</dbReference>
<dbReference type="Gene3D" id="3.40.190.10">
    <property type="entry name" value="Periplasmic binding protein-like II"/>
    <property type="match status" value="2"/>
</dbReference>
<name>A0A2G1QQ86_9HYPH</name>
<dbReference type="PRINTS" id="PR00039">
    <property type="entry name" value="HTHLYSR"/>
</dbReference>
<dbReference type="Pfam" id="PF03466">
    <property type="entry name" value="LysR_substrate"/>
    <property type="match status" value="1"/>
</dbReference>
<evidence type="ECO:0000256" key="4">
    <source>
        <dbReference type="ARBA" id="ARBA00023125"/>
    </source>
</evidence>
<dbReference type="PANTHER" id="PTHR30118:SF15">
    <property type="entry name" value="TRANSCRIPTIONAL REGULATORY PROTEIN"/>
    <property type="match status" value="1"/>
</dbReference>
<dbReference type="Proteomes" id="UP000221168">
    <property type="component" value="Unassembled WGS sequence"/>
</dbReference>
<dbReference type="InterPro" id="IPR005119">
    <property type="entry name" value="LysR_subst-bd"/>
</dbReference>
<protein>
    <submittedName>
        <fullName evidence="7">LysR family transcriptional regulator</fullName>
    </submittedName>
</protein>
<evidence type="ECO:0000256" key="1">
    <source>
        <dbReference type="ARBA" id="ARBA00009437"/>
    </source>
</evidence>
<dbReference type="GO" id="GO:0003700">
    <property type="term" value="F:DNA-binding transcription factor activity"/>
    <property type="evidence" value="ECO:0007669"/>
    <property type="project" value="InterPro"/>
</dbReference>
<evidence type="ECO:0000256" key="5">
    <source>
        <dbReference type="ARBA" id="ARBA00023163"/>
    </source>
</evidence>
<keyword evidence="3" id="KW-0805">Transcription regulation</keyword>
<dbReference type="SUPFAM" id="SSF53850">
    <property type="entry name" value="Periplasmic binding protein-like II"/>
    <property type="match status" value="1"/>
</dbReference>
<keyword evidence="8" id="KW-1185">Reference proteome</keyword>
<dbReference type="PANTHER" id="PTHR30118">
    <property type="entry name" value="HTH-TYPE TRANSCRIPTIONAL REGULATOR LEUO-RELATED"/>
    <property type="match status" value="1"/>
</dbReference>
<dbReference type="PROSITE" id="PS50931">
    <property type="entry name" value="HTH_LYSR"/>
    <property type="match status" value="1"/>
</dbReference>
<feature type="domain" description="HTH lysR-type" evidence="6">
    <location>
        <begin position="8"/>
        <end position="65"/>
    </location>
</feature>
<gene>
    <name evidence="7" type="ORF">CSC94_08480</name>
</gene>
<dbReference type="EMBL" id="PDVP01000003">
    <property type="protein sequence ID" value="PHP67717.1"/>
    <property type="molecule type" value="Genomic_DNA"/>
</dbReference>
<comment type="similarity">
    <text evidence="1">Belongs to the LysR transcriptional regulatory family.</text>
</comment>
<comment type="caution">
    <text evidence="7">The sequence shown here is derived from an EMBL/GenBank/DDBJ whole genome shotgun (WGS) entry which is preliminary data.</text>
</comment>
<evidence type="ECO:0000313" key="7">
    <source>
        <dbReference type="EMBL" id="PHP67717.1"/>
    </source>
</evidence>
<dbReference type="InterPro" id="IPR036388">
    <property type="entry name" value="WH-like_DNA-bd_sf"/>
</dbReference>
<dbReference type="AlphaFoldDB" id="A0A2G1QQ86"/>
<dbReference type="Pfam" id="PF00126">
    <property type="entry name" value="HTH_1"/>
    <property type="match status" value="1"/>
</dbReference>
<dbReference type="Gene3D" id="1.10.10.10">
    <property type="entry name" value="Winged helix-like DNA-binding domain superfamily/Winged helix DNA-binding domain"/>
    <property type="match status" value="1"/>
</dbReference>
<evidence type="ECO:0000313" key="8">
    <source>
        <dbReference type="Proteomes" id="UP000221168"/>
    </source>
</evidence>
<dbReference type="OrthoDB" id="528082at2"/>
<reference evidence="7 8" key="1">
    <citation type="submission" date="2017-10" db="EMBL/GenBank/DDBJ databases">
        <title>Sedimentibacterium mangrovi gen. nov., sp. nov., a novel member of family Phyllobacteriacea isolated from mangrove sediment.</title>
        <authorList>
            <person name="Liao H."/>
            <person name="Tian Y."/>
        </authorList>
    </citation>
    <scope>NUCLEOTIDE SEQUENCE [LARGE SCALE GENOMIC DNA]</scope>
    <source>
        <strain evidence="7 8">X9-2-2</strain>
    </source>
</reference>
<evidence type="ECO:0000256" key="2">
    <source>
        <dbReference type="ARBA" id="ARBA00022458"/>
    </source>
</evidence>
<keyword evidence="2" id="KW-0536">Nodulation</keyword>
<accession>A0A2G1QQ86</accession>
<dbReference type="RefSeq" id="WP_099305852.1">
    <property type="nucleotide sequence ID" value="NZ_PDVP01000003.1"/>
</dbReference>
<evidence type="ECO:0000259" key="6">
    <source>
        <dbReference type="PROSITE" id="PS50931"/>
    </source>
</evidence>
<dbReference type="CDD" id="cd08459">
    <property type="entry name" value="PBP2_DntR_NahR_LinR_like"/>
    <property type="match status" value="1"/>
</dbReference>
<proteinExistence type="inferred from homology"/>
<evidence type="ECO:0000256" key="3">
    <source>
        <dbReference type="ARBA" id="ARBA00023015"/>
    </source>
</evidence>
<dbReference type="GO" id="GO:0003677">
    <property type="term" value="F:DNA binding"/>
    <property type="evidence" value="ECO:0007669"/>
    <property type="project" value="UniProtKB-KW"/>
</dbReference>
<dbReference type="InterPro" id="IPR050389">
    <property type="entry name" value="LysR-type_TF"/>
</dbReference>
<dbReference type="SUPFAM" id="SSF46785">
    <property type="entry name" value="Winged helix' DNA-binding domain"/>
    <property type="match status" value="1"/>
</dbReference>
<keyword evidence="5" id="KW-0804">Transcription</keyword>